<dbReference type="PANTHER" id="PTHR39327:SF1">
    <property type="entry name" value="BLR5470 PROTEIN"/>
    <property type="match status" value="1"/>
</dbReference>
<keyword evidence="4" id="KW-1185">Reference proteome</keyword>
<organism evidence="3 4">
    <name type="scientific">Desulforamulus aquiferis</name>
    <dbReference type="NCBI Taxonomy" id="1397668"/>
    <lineage>
        <taxon>Bacteria</taxon>
        <taxon>Bacillati</taxon>
        <taxon>Bacillota</taxon>
        <taxon>Clostridia</taxon>
        <taxon>Eubacteriales</taxon>
        <taxon>Peptococcaceae</taxon>
        <taxon>Desulforamulus</taxon>
    </lineage>
</organism>
<protein>
    <submittedName>
        <fullName evidence="3">Stalk domain-containing protein</fullName>
    </submittedName>
</protein>
<dbReference type="PANTHER" id="PTHR39327">
    <property type="match status" value="1"/>
</dbReference>
<dbReference type="InterPro" id="IPR007562">
    <property type="entry name" value="Transglutaminase-like_domain"/>
</dbReference>
<evidence type="ECO:0000313" key="4">
    <source>
        <dbReference type="Proteomes" id="UP001172911"/>
    </source>
</evidence>
<dbReference type="Gene3D" id="3.30.457.10">
    <property type="entry name" value="Copper amine oxidase-like, N-terminal domain"/>
    <property type="match status" value="2"/>
</dbReference>
<dbReference type="Gene3D" id="2.60.40.10">
    <property type="entry name" value="Immunoglobulins"/>
    <property type="match status" value="1"/>
</dbReference>
<evidence type="ECO:0000259" key="2">
    <source>
        <dbReference type="Pfam" id="PF07833"/>
    </source>
</evidence>
<accession>A0AAW7ZEI7</accession>
<dbReference type="Pfam" id="PF07833">
    <property type="entry name" value="Cu_amine_oxidN1"/>
    <property type="match status" value="1"/>
</dbReference>
<comment type="caution">
    <text evidence="3">The sequence shown here is derived from an EMBL/GenBank/DDBJ whole genome shotgun (WGS) entry which is preliminary data.</text>
</comment>
<dbReference type="InterPro" id="IPR012854">
    <property type="entry name" value="Cu_amine_oxidase-like_N"/>
</dbReference>
<dbReference type="Proteomes" id="UP001172911">
    <property type="component" value="Unassembled WGS sequence"/>
</dbReference>
<evidence type="ECO:0000259" key="1">
    <source>
        <dbReference type="Pfam" id="PF04473"/>
    </source>
</evidence>
<name>A0AAW7ZEI7_9FIRM</name>
<feature type="domain" description="Transglutaminase-like" evidence="1">
    <location>
        <begin position="222"/>
        <end position="304"/>
    </location>
</feature>
<dbReference type="AlphaFoldDB" id="A0AAW7ZEI7"/>
<dbReference type="SUPFAM" id="SSF55383">
    <property type="entry name" value="Copper amine oxidase, domain N"/>
    <property type="match status" value="1"/>
</dbReference>
<dbReference type="InterPro" id="IPR010319">
    <property type="entry name" value="Transglutaminase-like_Cys_pept"/>
</dbReference>
<gene>
    <name evidence="3" type="ORF">P6N53_10735</name>
</gene>
<proteinExistence type="predicted"/>
<evidence type="ECO:0000313" key="3">
    <source>
        <dbReference type="EMBL" id="MDO7787693.1"/>
    </source>
</evidence>
<dbReference type="Gene3D" id="3.10.620.30">
    <property type="match status" value="1"/>
</dbReference>
<dbReference type="InterPro" id="IPR013783">
    <property type="entry name" value="Ig-like_fold"/>
</dbReference>
<reference evidence="3" key="1">
    <citation type="journal article" date="2023" name="J. Hazard. Mater.">
        <title>Anaerobic biodegradation of pyrene and benzo[a]pyrene by a new sulfate-reducing Desulforamulus aquiferis strain DSA.</title>
        <authorList>
            <person name="Zhang Z."/>
            <person name="Sun J."/>
            <person name="Gong X."/>
            <person name="Wang C."/>
            <person name="Wang H."/>
        </authorList>
    </citation>
    <scope>NUCLEOTIDE SEQUENCE</scope>
    <source>
        <strain evidence="3">DSA</strain>
    </source>
</reference>
<dbReference type="EMBL" id="JARPTC010000015">
    <property type="protein sequence ID" value="MDO7787693.1"/>
    <property type="molecule type" value="Genomic_DNA"/>
</dbReference>
<reference evidence="3" key="2">
    <citation type="submission" date="2023-03" db="EMBL/GenBank/DDBJ databases">
        <authorList>
            <person name="Zhang Z."/>
        </authorList>
    </citation>
    <scope>NUCLEOTIDE SEQUENCE</scope>
    <source>
        <strain evidence="3">DSA</strain>
    </source>
</reference>
<dbReference type="InterPro" id="IPR036582">
    <property type="entry name" value="Mao_N_sf"/>
</dbReference>
<dbReference type="Pfam" id="PF04473">
    <property type="entry name" value="DUF553"/>
    <property type="match status" value="1"/>
</dbReference>
<feature type="domain" description="Copper amine oxidase-like N-terminal" evidence="2">
    <location>
        <begin position="30"/>
        <end position="136"/>
    </location>
</feature>
<sequence>MRKWPVFLIALLLIIMLGLPAGGSTPTVIVDGTRLSLDVPPRIEQGTTMVPLRGVFEALGASVTWNSYNQTIIARNGDYEALLIVGHPVAFKNGAPVDLPVPASIQDGRTLVPLRFVSEALGAEVHWDSTSQTINITSNNRKIIDNSLETIANNIDREFVWSFGGKKWTYQMQIPQEAYDYYTGLKRIPTNDYSVYVTDPVDDVFISRIAAKFMEVVKQEGYSPNQTVEFVVSFVQNLKYISDNASKGYDQYARYPLETLVEQNGDCEDTSILLASILKEMNFGVVLVMLPGDPGHMAVGVKGENLSGVYYEFQGEKYYYVETTGTGWKIGQIPDEYRDRKAQILPLIPQPVITHQWTYQGTTRQIELKVTVHNDGSAVAANTKVYAALDAGNGKVYDQKISDILNLEPRSSATFTIYLKPPANANTRVLVKIVSDDVLMDESQSDWFKT</sequence>
<dbReference type="RefSeq" id="WP_304542941.1">
    <property type="nucleotide sequence ID" value="NZ_JARPTC010000015.1"/>
</dbReference>